<feature type="transmembrane region" description="Helical" evidence="8">
    <location>
        <begin position="346"/>
        <end position="368"/>
    </location>
</feature>
<dbReference type="GO" id="GO:0016757">
    <property type="term" value="F:glycosyltransferase activity"/>
    <property type="evidence" value="ECO:0007669"/>
    <property type="project" value="UniProtKB-KW"/>
</dbReference>
<keyword evidence="6 8" id="KW-1133">Transmembrane helix</keyword>
<feature type="transmembrane region" description="Helical" evidence="8">
    <location>
        <begin position="286"/>
        <end position="308"/>
    </location>
</feature>
<comment type="subcellular location">
    <subcellularLocation>
        <location evidence="1">Cell membrane</location>
        <topology evidence="1">Multi-pass membrane protein</topology>
    </subcellularLocation>
</comment>
<comment type="caution">
    <text evidence="10">The sequence shown here is derived from an EMBL/GenBank/DDBJ whole genome shotgun (WGS) entry which is preliminary data.</text>
</comment>
<feature type="transmembrane region" description="Helical" evidence="8">
    <location>
        <begin position="7"/>
        <end position="27"/>
    </location>
</feature>
<evidence type="ECO:0000256" key="1">
    <source>
        <dbReference type="ARBA" id="ARBA00004651"/>
    </source>
</evidence>
<dbReference type="Pfam" id="PF13231">
    <property type="entry name" value="PMT_2"/>
    <property type="match status" value="1"/>
</dbReference>
<name>A0ABT5HXI2_9CAUL</name>
<proteinExistence type="predicted"/>
<feature type="transmembrane region" description="Helical" evidence="8">
    <location>
        <begin position="157"/>
        <end position="184"/>
    </location>
</feature>
<keyword evidence="3 10" id="KW-0328">Glycosyltransferase</keyword>
<dbReference type="PANTHER" id="PTHR33908:SF11">
    <property type="entry name" value="MEMBRANE PROTEIN"/>
    <property type="match status" value="1"/>
</dbReference>
<dbReference type="Proteomes" id="UP001214854">
    <property type="component" value="Unassembled WGS sequence"/>
</dbReference>
<dbReference type="EMBL" id="JAQQKX010000015">
    <property type="protein sequence ID" value="MDC7684779.1"/>
    <property type="molecule type" value="Genomic_DNA"/>
</dbReference>
<evidence type="ECO:0000313" key="11">
    <source>
        <dbReference type="Proteomes" id="UP001214854"/>
    </source>
</evidence>
<dbReference type="RefSeq" id="WP_272749248.1">
    <property type="nucleotide sequence ID" value="NZ_JAQQKX010000015.1"/>
</dbReference>
<evidence type="ECO:0000256" key="3">
    <source>
        <dbReference type="ARBA" id="ARBA00022676"/>
    </source>
</evidence>
<dbReference type="EC" id="2.4.-.-" evidence="10"/>
<feature type="transmembrane region" description="Helical" evidence="8">
    <location>
        <begin position="112"/>
        <end position="137"/>
    </location>
</feature>
<evidence type="ECO:0000256" key="2">
    <source>
        <dbReference type="ARBA" id="ARBA00022475"/>
    </source>
</evidence>
<keyword evidence="2" id="KW-1003">Cell membrane</keyword>
<accession>A0ABT5HXI2</accession>
<protein>
    <submittedName>
        <fullName evidence="10">Glycosyltransferase family 39 protein</fullName>
        <ecNumber evidence="10">2.4.-.-</ecNumber>
    </submittedName>
</protein>
<dbReference type="InterPro" id="IPR050297">
    <property type="entry name" value="LipidA_mod_glycosyltrf_83"/>
</dbReference>
<evidence type="ECO:0000256" key="4">
    <source>
        <dbReference type="ARBA" id="ARBA00022679"/>
    </source>
</evidence>
<feature type="transmembrane region" description="Helical" evidence="8">
    <location>
        <begin position="250"/>
        <end position="270"/>
    </location>
</feature>
<organism evidence="10 11">
    <name type="scientific">Asticcacaulis aquaticus</name>
    <dbReference type="NCBI Taxonomy" id="2984212"/>
    <lineage>
        <taxon>Bacteria</taxon>
        <taxon>Pseudomonadati</taxon>
        <taxon>Pseudomonadota</taxon>
        <taxon>Alphaproteobacteria</taxon>
        <taxon>Caulobacterales</taxon>
        <taxon>Caulobacteraceae</taxon>
        <taxon>Asticcacaulis</taxon>
    </lineage>
</organism>
<evidence type="ECO:0000256" key="5">
    <source>
        <dbReference type="ARBA" id="ARBA00022692"/>
    </source>
</evidence>
<reference evidence="10 11" key="1">
    <citation type="submission" date="2023-01" db="EMBL/GenBank/DDBJ databases">
        <title>Novel species of the genus Asticcacaulis isolated from rivers.</title>
        <authorList>
            <person name="Lu H."/>
        </authorList>
    </citation>
    <scope>NUCLEOTIDE SEQUENCE [LARGE SCALE GENOMIC DNA]</scope>
    <source>
        <strain evidence="10 11">BYS171W</strain>
    </source>
</reference>
<evidence type="ECO:0000259" key="9">
    <source>
        <dbReference type="Pfam" id="PF13231"/>
    </source>
</evidence>
<feature type="domain" description="Glycosyltransferase RgtA/B/C/D-like" evidence="9">
    <location>
        <begin position="50"/>
        <end position="213"/>
    </location>
</feature>
<keyword evidence="5 8" id="KW-0812">Transmembrane</keyword>
<keyword evidence="4 10" id="KW-0808">Transferase</keyword>
<sequence>MSTAARYVLWGLGLLFVLRVALLFTTYTNLYPDEAQYWLWSRELDFGYYSKPPMIAWLIHLSTLFGDREPFVRLFAPFLHLGAALFLWGAGKKLFDERTGLTAAVIYSVMPGVVLSSAVISTDAALMFFLAATLYFYSLFLTSDSERDRTRAVLGMGLMFGCAALSKYACVYFLIGAAAHALFAPSVRQRWSWPRLALFLGAFILLLSPNLYWNATHGFQTVSHTADNANWHWGKLFNPLSLLKFWRDQFGVFGPVPFAILILAFAGLFWRRGPVLQRDTASDLRTALIGVACLTAPPLVFVSIQAFLSRANANWAASAYVPASLLVAALVWHGFYVAVRTHRLSRWAVIAGATFQVAVMTVFMVGVVSPELSRTLGLGNTVKRARAWDTTTQALIAAAQAGPAPSAIAVDNRNVYNAVAYYGRDWFAAHPDTPLKAWVREAHPKSQAETETPLTETVGQDVLILSYVDGFLPDIRHDFISTGNAESLKIAIDHKRTRDFTLLRGYGFKRAPRDPITGHPVGAGVVQEDEAE</sequence>
<feature type="transmembrane region" description="Helical" evidence="8">
    <location>
        <begin position="71"/>
        <end position="91"/>
    </location>
</feature>
<evidence type="ECO:0000256" key="7">
    <source>
        <dbReference type="ARBA" id="ARBA00023136"/>
    </source>
</evidence>
<feature type="transmembrane region" description="Helical" evidence="8">
    <location>
        <begin position="196"/>
        <end position="213"/>
    </location>
</feature>
<dbReference type="PANTHER" id="PTHR33908">
    <property type="entry name" value="MANNOSYLTRANSFERASE YKCB-RELATED"/>
    <property type="match status" value="1"/>
</dbReference>
<evidence type="ECO:0000256" key="8">
    <source>
        <dbReference type="SAM" id="Phobius"/>
    </source>
</evidence>
<feature type="transmembrane region" description="Helical" evidence="8">
    <location>
        <begin position="320"/>
        <end position="339"/>
    </location>
</feature>
<keyword evidence="7 8" id="KW-0472">Membrane</keyword>
<keyword evidence="11" id="KW-1185">Reference proteome</keyword>
<evidence type="ECO:0000256" key="6">
    <source>
        <dbReference type="ARBA" id="ARBA00022989"/>
    </source>
</evidence>
<evidence type="ECO:0000313" key="10">
    <source>
        <dbReference type="EMBL" id="MDC7684779.1"/>
    </source>
</evidence>
<gene>
    <name evidence="10" type="ORF">PQU92_15955</name>
</gene>
<dbReference type="InterPro" id="IPR038731">
    <property type="entry name" value="RgtA/B/C-like"/>
</dbReference>